<evidence type="ECO:0000313" key="3">
    <source>
        <dbReference type="Proteomes" id="UP000651977"/>
    </source>
</evidence>
<dbReference type="CDD" id="cd14847">
    <property type="entry name" value="DD-carboxypeptidase_like"/>
    <property type="match status" value="1"/>
</dbReference>
<keyword evidence="3" id="KW-1185">Reference proteome</keyword>
<dbReference type="Gene3D" id="3.30.1380.10">
    <property type="match status" value="1"/>
</dbReference>
<protein>
    <submittedName>
        <fullName evidence="2">Peptidase M15</fullName>
    </submittedName>
</protein>
<organism evidence="2 3">
    <name type="scientific">Agarivorans gilvus</name>
    <dbReference type="NCBI Taxonomy" id="680279"/>
    <lineage>
        <taxon>Bacteria</taxon>
        <taxon>Pseudomonadati</taxon>
        <taxon>Pseudomonadota</taxon>
        <taxon>Gammaproteobacteria</taxon>
        <taxon>Alteromonadales</taxon>
        <taxon>Alteromonadaceae</taxon>
        <taxon>Agarivorans</taxon>
    </lineage>
</organism>
<dbReference type="Proteomes" id="UP000651977">
    <property type="component" value="Unassembled WGS sequence"/>
</dbReference>
<accession>A0ABQ1I294</accession>
<dbReference type="SUPFAM" id="SSF55166">
    <property type="entry name" value="Hedgehog/DD-peptidase"/>
    <property type="match status" value="1"/>
</dbReference>
<dbReference type="InterPro" id="IPR003709">
    <property type="entry name" value="VanY-like_core_dom"/>
</dbReference>
<dbReference type="EMBL" id="BMDY01000013">
    <property type="protein sequence ID" value="GGB09324.1"/>
    <property type="molecule type" value="Genomic_DNA"/>
</dbReference>
<dbReference type="PANTHER" id="PTHR34385:SF1">
    <property type="entry name" value="PEPTIDOGLYCAN L-ALANYL-D-GLUTAMATE ENDOPEPTIDASE CWLK"/>
    <property type="match status" value="1"/>
</dbReference>
<sequence>MPQTHKQLSLYGLDSSKLLKDPQFAWVHPEVLKDLSDLHLAAKAAGFDLQVYSGYRDFHQQLAIWNNKWRGQRPILDANSQALDITQLSDQQKMQAILRWSALPGASRHHWGTDFDFYDPSLLPKGETLQLVPQEYAIGGCQNSLSEWLQANAADYHFFYPYRRFQGGVEFEPWHLSHWPSSEKLLAELDARQILQHLKEANAAGFSCIEQNIEQIMTQYVRNICLPEK</sequence>
<comment type="caution">
    <text evidence="2">The sequence shown here is derived from an EMBL/GenBank/DDBJ whole genome shotgun (WGS) entry which is preliminary data.</text>
</comment>
<dbReference type="InterPro" id="IPR052179">
    <property type="entry name" value="DD-CPase-like"/>
</dbReference>
<gene>
    <name evidence="2" type="ORF">GCM10007414_23400</name>
</gene>
<evidence type="ECO:0000313" key="2">
    <source>
        <dbReference type="EMBL" id="GGB09324.1"/>
    </source>
</evidence>
<dbReference type="RefSeq" id="WP_188407452.1">
    <property type="nucleotide sequence ID" value="NZ_BMDY01000013.1"/>
</dbReference>
<dbReference type="PANTHER" id="PTHR34385">
    <property type="entry name" value="D-ALANYL-D-ALANINE CARBOXYPEPTIDASE"/>
    <property type="match status" value="1"/>
</dbReference>
<dbReference type="Pfam" id="PF02557">
    <property type="entry name" value="VanY"/>
    <property type="match status" value="1"/>
</dbReference>
<dbReference type="InterPro" id="IPR009045">
    <property type="entry name" value="Zn_M74/Hedgehog-like"/>
</dbReference>
<feature type="domain" description="D-alanyl-D-alanine carboxypeptidase-like core" evidence="1">
    <location>
        <begin position="27"/>
        <end position="180"/>
    </location>
</feature>
<evidence type="ECO:0000259" key="1">
    <source>
        <dbReference type="Pfam" id="PF02557"/>
    </source>
</evidence>
<reference evidence="3" key="1">
    <citation type="journal article" date="2019" name="Int. J. Syst. Evol. Microbiol.">
        <title>The Global Catalogue of Microorganisms (GCM) 10K type strain sequencing project: providing services to taxonomists for standard genome sequencing and annotation.</title>
        <authorList>
            <consortium name="The Broad Institute Genomics Platform"/>
            <consortium name="The Broad Institute Genome Sequencing Center for Infectious Disease"/>
            <person name="Wu L."/>
            <person name="Ma J."/>
        </authorList>
    </citation>
    <scope>NUCLEOTIDE SEQUENCE [LARGE SCALE GENOMIC DNA]</scope>
    <source>
        <strain evidence="3">CGMCC 1.10131</strain>
    </source>
</reference>
<proteinExistence type="predicted"/>
<name>A0ABQ1I294_9ALTE</name>